<gene>
    <name evidence="2" type="ORF">G3I53_27950</name>
</gene>
<dbReference type="PANTHER" id="PTHR34580">
    <property type="match status" value="1"/>
</dbReference>
<protein>
    <submittedName>
        <fullName evidence="2">WYL domain-containing protein</fullName>
    </submittedName>
</protein>
<dbReference type="PROSITE" id="PS52050">
    <property type="entry name" value="WYL"/>
    <property type="match status" value="1"/>
</dbReference>
<comment type="caution">
    <text evidence="2">The sequence shown here is derived from an EMBL/GenBank/DDBJ whole genome shotgun (WGS) entry which is preliminary data.</text>
</comment>
<reference evidence="2" key="1">
    <citation type="submission" date="2020-01" db="EMBL/GenBank/DDBJ databases">
        <title>Insect and environment-associated Actinomycetes.</title>
        <authorList>
            <person name="Currrie C."/>
            <person name="Chevrette M."/>
            <person name="Carlson C."/>
            <person name="Stubbendieck R."/>
            <person name="Wendt-Pienkowski E."/>
        </authorList>
    </citation>
    <scope>NUCLEOTIDE SEQUENCE</scope>
    <source>
        <strain evidence="2">SID14436</strain>
    </source>
</reference>
<feature type="domain" description="WYL" evidence="1">
    <location>
        <begin position="29"/>
        <end position="91"/>
    </location>
</feature>
<dbReference type="InterPro" id="IPR026881">
    <property type="entry name" value="WYL_dom"/>
</dbReference>
<dbReference type="AlphaFoldDB" id="A0A6G3R1Z6"/>
<dbReference type="Pfam" id="PF13280">
    <property type="entry name" value="WYL"/>
    <property type="match status" value="1"/>
</dbReference>
<evidence type="ECO:0000313" key="2">
    <source>
        <dbReference type="EMBL" id="NEA89773.1"/>
    </source>
</evidence>
<organism evidence="2">
    <name type="scientific">Streptomyces sp. SID14436</name>
    <dbReference type="NCBI Taxonomy" id="2706070"/>
    <lineage>
        <taxon>Bacteria</taxon>
        <taxon>Bacillati</taxon>
        <taxon>Actinomycetota</taxon>
        <taxon>Actinomycetes</taxon>
        <taxon>Kitasatosporales</taxon>
        <taxon>Streptomycetaceae</taxon>
        <taxon>Streptomyces</taxon>
    </lineage>
</organism>
<dbReference type="RefSeq" id="WP_164332662.1">
    <property type="nucleotide sequence ID" value="NZ_JAAGMD010000767.1"/>
</dbReference>
<dbReference type="EMBL" id="JAAGMD010000767">
    <property type="protein sequence ID" value="NEA89773.1"/>
    <property type="molecule type" value="Genomic_DNA"/>
</dbReference>
<accession>A0A6G3R1Z6</accession>
<evidence type="ECO:0000259" key="1">
    <source>
        <dbReference type="Pfam" id="PF13280"/>
    </source>
</evidence>
<sequence>MPSSTTAHSRFSAARNYWEFPATPIDAEVIGVIGAAISRRHVLRADRTGEGEPTTLTLEPHHLVVWAGRWYLVAFEPEADRWRAMRVDRLTPRMPTGRTFDRRPVPHGDPATFVMTTYDRGDTPAEWPCRGSALLALPASLVARFAPGGSTVEYVTDSTCRLTLGAWSWAGLAGLLLTFDADLAETEPAEVGQALHALRARIDRGIGPAGR</sequence>
<name>A0A6G3R1Z6_9ACTN</name>
<dbReference type="PANTHER" id="PTHR34580:SF3">
    <property type="entry name" value="PROTEIN PAFB"/>
    <property type="match status" value="1"/>
</dbReference>
<dbReference type="InterPro" id="IPR051534">
    <property type="entry name" value="CBASS_pafABC_assoc_protein"/>
</dbReference>
<proteinExistence type="predicted"/>